<dbReference type="EMBL" id="MNBE01000023">
    <property type="protein sequence ID" value="OKP15172.1"/>
    <property type="molecule type" value="Genomic_DNA"/>
</dbReference>
<evidence type="ECO:0000313" key="2">
    <source>
        <dbReference type="Proteomes" id="UP000186955"/>
    </source>
</evidence>
<proteinExistence type="predicted"/>
<protein>
    <submittedName>
        <fullName evidence="1">Uncharacterized protein</fullName>
    </submittedName>
</protein>
<reference evidence="1 2" key="1">
    <citation type="submission" date="2016-10" db="EMBL/GenBank/DDBJ databases">
        <title>Genome sequence of the ascomycete fungus Penicillium subrubescens.</title>
        <authorList>
            <person name="De Vries R.P."/>
            <person name="Peng M."/>
            <person name="Dilokpimol A."/>
            <person name="Hilden K."/>
            <person name="Makela M.R."/>
            <person name="Grigoriev I."/>
            <person name="Riley R."/>
            <person name="Granchi Z."/>
        </authorList>
    </citation>
    <scope>NUCLEOTIDE SEQUENCE [LARGE SCALE GENOMIC DNA]</scope>
    <source>
        <strain evidence="1 2">CBS 132785</strain>
    </source>
</reference>
<accession>A0A1Q5URR6</accession>
<evidence type="ECO:0000313" key="1">
    <source>
        <dbReference type="EMBL" id="OKP15172.1"/>
    </source>
</evidence>
<keyword evidence="2" id="KW-1185">Reference proteome</keyword>
<name>A0A1Q5URR6_9EURO</name>
<gene>
    <name evidence="1" type="ORF">PENSUB_2214</name>
</gene>
<comment type="caution">
    <text evidence="1">The sequence shown here is derived from an EMBL/GenBank/DDBJ whole genome shotgun (WGS) entry which is preliminary data.</text>
</comment>
<sequence length="60" mass="6596">MPIDDAEDEGGMEPERFAGHIADLQAAHSSHVAGMIYGWEVTEQAGTTAHRREMVPVVQY</sequence>
<dbReference type="AlphaFoldDB" id="A0A1Q5URR6"/>
<dbReference type="STRING" id="1316194.A0A1Q5URR6"/>
<organism evidence="1 2">
    <name type="scientific">Penicillium subrubescens</name>
    <dbReference type="NCBI Taxonomy" id="1316194"/>
    <lineage>
        <taxon>Eukaryota</taxon>
        <taxon>Fungi</taxon>
        <taxon>Dikarya</taxon>
        <taxon>Ascomycota</taxon>
        <taxon>Pezizomycotina</taxon>
        <taxon>Eurotiomycetes</taxon>
        <taxon>Eurotiomycetidae</taxon>
        <taxon>Eurotiales</taxon>
        <taxon>Aspergillaceae</taxon>
        <taxon>Penicillium</taxon>
    </lineage>
</organism>
<dbReference type="Proteomes" id="UP000186955">
    <property type="component" value="Unassembled WGS sequence"/>
</dbReference>